<evidence type="ECO:0000313" key="2">
    <source>
        <dbReference type="EMBL" id="JAS32311.1"/>
    </source>
</evidence>
<accession>A0A1B6E317</accession>
<dbReference type="AlphaFoldDB" id="A0A1B6E317"/>
<feature type="non-terminal residue" evidence="2">
    <location>
        <position position="251"/>
    </location>
</feature>
<sequence length="251" mass="28484">PSVNQYSTYNQMAPGMGRAMPKQQMPSELVPDPQTQPPMVQAPVSGPAPAPVINIPVNKEPTDELLTGSRSSTPGLLSRKSPTMDASVQCNTPHREDKGPNQRVIGQQQMNREGRHSRGERGYQDGYYRQQNNDRHEYRPRDQNRRDMYQNQGGQGLPQRNQGQGMGNNRGWTRVNNANGGPPRPRGRGNRQQGLQQGFNRAPGGSQQNQQLQKKNLLKFEEEYDFDKANTEFEEEYKLLRNQMSKIKLNE</sequence>
<protein>
    <recommendedName>
        <fullName evidence="3">DFDF domain-containing protein</fullName>
    </recommendedName>
</protein>
<organism evidence="2">
    <name type="scientific">Clastoptera arizonana</name>
    <name type="common">Arizona spittle bug</name>
    <dbReference type="NCBI Taxonomy" id="38151"/>
    <lineage>
        <taxon>Eukaryota</taxon>
        <taxon>Metazoa</taxon>
        <taxon>Ecdysozoa</taxon>
        <taxon>Arthropoda</taxon>
        <taxon>Hexapoda</taxon>
        <taxon>Insecta</taxon>
        <taxon>Pterygota</taxon>
        <taxon>Neoptera</taxon>
        <taxon>Paraneoptera</taxon>
        <taxon>Hemiptera</taxon>
        <taxon>Auchenorrhyncha</taxon>
        <taxon>Cercopoidea</taxon>
        <taxon>Clastopteridae</taxon>
        <taxon>Clastoptera</taxon>
    </lineage>
</organism>
<dbReference type="EMBL" id="GEDC01004987">
    <property type="protein sequence ID" value="JAS32311.1"/>
    <property type="molecule type" value="Transcribed_RNA"/>
</dbReference>
<feature type="compositionally biased region" description="Basic and acidic residues" evidence="1">
    <location>
        <begin position="112"/>
        <end position="123"/>
    </location>
</feature>
<feature type="compositionally biased region" description="Low complexity" evidence="1">
    <location>
        <begin position="190"/>
        <end position="215"/>
    </location>
</feature>
<feature type="compositionally biased region" description="Polar residues" evidence="1">
    <location>
        <begin position="1"/>
        <end position="11"/>
    </location>
</feature>
<feature type="compositionally biased region" description="Polar residues" evidence="1">
    <location>
        <begin position="68"/>
        <end position="92"/>
    </location>
</feature>
<reference evidence="2" key="1">
    <citation type="submission" date="2015-12" db="EMBL/GenBank/DDBJ databases">
        <title>De novo transcriptome assembly of four potential Pierce s Disease insect vectors from Arizona vineyards.</title>
        <authorList>
            <person name="Tassone E.E."/>
        </authorList>
    </citation>
    <scope>NUCLEOTIDE SEQUENCE</scope>
</reference>
<evidence type="ECO:0008006" key="3">
    <source>
        <dbReference type="Google" id="ProtNLM"/>
    </source>
</evidence>
<name>A0A1B6E317_9HEMI</name>
<feature type="region of interest" description="Disordered" evidence="1">
    <location>
        <begin position="1"/>
        <end position="216"/>
    </location>
</feature>
<feature type="non-terminal residue" evidence="2">
    <location>
        <position position="1"/>
    </location>
</feature>
<gene>
    <name evidence="2" type="ORF">g.10838</name>
</gene>
<proteinExistence type="predicted"/>
<evidence type="ECO:0000256" key="1">
    <source>
        <dbReference type="SAM" id="MobiDB-lite"/>
    </source>
</evidence>
<feature type="compositionally biased region" description="Low complexity" evidence="1">
    <location>
        <begin position="159"/>
        <end position="181"/>
    </location>
</feature>
<feature type="compositionally biased region" description="Basic and acidic residues" evidence="1">
    <location>
        <begin position="132"/>
        <end position="148"/>
    </location>
</feature>